<evidence type="ECO:0000313" key="2">
    <source>
        <dbReference type="EMBL" id="OUJ70564.1"/>
    </source>
</evidence>
<feature type="compositionally biased region" description="Polar residues" evidence="1">
    <location>
        <begin position="54"/>
        <end position="67"/>
    </location>
</feature>
<feature type="compositionally biased region" description="Low complexity" evidence="1">
    <location>
        <begin position="37"/>
        <end position="48"/>
    </location>
</feature>
<evidence type="ECO:0000313" key="3">
    <source>
        <dbReference type="Proteomes" id="UP000194873"/>
    </source>
</evidence>
<organism evidence="2 3">
    <name type="scientific">Hymenobacter crusticola</name>
    <dbReference type="NCBI Taxonomy" id="1770526"/>
    <lineage>
        <taxon>Bacteria</taxon>
        <taxon>Pseudomonadati</taxon>
        <taxon>Bacteroidota</taxon>
        <taxon>Cytophagia</taxon>
        <taxon>Cytophagales</taxon>
        <taxon>Hymenobacteraceae</taxon>
        <taxon>Hymenobacter</taxon>
    </lineage>
</organism>
<evidence type="ECO:0000256" key="1">
    <source>
        <dbReference type="SAM" id="MobiDB-lite"/>
    </source>
</evidence>
<feature type="region of interest" description="Disordered" evidence="1">
    <location>
        <begin position="1"/>
        <end position="67"/>
    </location>
</feature>
<keyword evidence="3" id="KW-1185">Reference proteome</keyword>
<name>A0A243W787_9BACT</name>
<proteinExistence type="predicted"/>
<dbReference type="Proteomes" id="UP000194873">
    <property type="component" value="Unassembled WGS sequence"/>
</dbReference>
<accession>A0A243W787</accession>
<sequence>MGSNETRTEAGNISKCAPHRLPPQARLPVRRRRFLTGSAGPGCSPASGHLASAASWQASVGDNQPAA</sequence>
<protein>
    <submittedName>
        <fullName evidence="2">Uncharacterized protein</fullName>
    </submittedName>
</protein>
<gene>
    <name evidence="2" type="ORF">BXP70_23725</name>
</gene>
<comment type="caution">
    <text evidence="2">The sequence shown here is derived from an EMBL/GenBank/DDBJ whole genome shotgun (WGS) entry which is preliminary data.</text>
</comment>
<feature type="compositionally biased region" description="Polar residues" evidence="1">
    <location>
        <begin position="1"/>
        <end position="11"/>
    </location>
</feature>
<dbReference type="EMBL" id="MTSE01000021">
    <property type="protein sequence ID" value="OUJ70564.1"/>
    <property type="molecule type" value="Genomic_DNA"/>
</dbReference>
<dbReference type="AlphaFoldDB" id="A0A243W787"/>
<reference evidence="2 3" key="1">
    <citation type="submission" date="2017-01" db="EMBL/GenBank/DDBJ databases">
        <title>A new Hymenobacter.</title>
        <authorList>
            <person name="Liang Y."/>
            <person name="Feng F."/>
        </authorList>
    </citation>
    <scope>NUCLEOTIDE SEQUENCE [LARGE SCALE GENOMIC DNA]</scope>
    <source>
        <strain evidence="2">MIMBbqt21</strain>
    </source>
</reference>